<evidence type="ECO:0000256" key="2">
    <source>
        <dbReference type="ARBA" id="ARBA00007342"/>
    </source>
</evidence>
<evidence type="ECO:0000313" key="10">
    <source>
        <dbReference type="EMBL" id="AKI98037.1"/>
    </source>
</evidence>
<dbReference type="GO" id="GO:0016747">
    <property type="term" value="F:acyltransferase activity, transferring groups other than amino-acyl groups"/>
    <property type="evidence" value="ECO:0007669"/>
    <property type="project" value="InterPro"/>
</dbReference>
<dbReference type="NCBIfam" id="NF011652">
    <property type="entry name" value="PRK15070.1"/>
    <property type="match status" value="1"/>
</dbReference>
<dbReference type="PATRIC" id="fig|1330330.3.peg.1954"/>
<sequence length="197" mass="21552">MKLKNHPIKAGVSNRHVHLSQEHLEILFGEGYELTPIKDLGQPGQYAAKEKVILVGPKGAIEGVRVLGPVRKATQVEISRTDAFKLGVKPPIKDSGDHEGSVGLTLVGPKGTVVLEKGVILAKRHVHMTPEDAEKLGVKDKQLVMVYCEGNGERKTIFDDVLVRVSSSYALEFHVDVDEANAAMLNNNDNVYIIEEL</sequence>
<comment type="catalytic activity">
    <reaction evidence="9">
        <text>propanoyl-CoA + phosphate = propanoyl phosphate + CoA</text>
        <dbReference type="Rhea" id="RHEA:28046"/>
        <dbReference type="ChEBI" id="CHEBI:43474"/>
        <dbReference type="ChEBI" id="CHEBI:57287"/>
        <dbReference type="ChEBI" id="CHEBI:57392"/>
        <dbReference type="ChEBI" id="CHEBI:58933"/>
        <dbReference type="EC" id="2.3.1.222"/>
    </reaction>
</comment>
<keyword evidence="11" id="KW-1185">Reference proteome</keyword>
<dbReference type="AlphaFoldDB" id="A0A0G2Z900"/>
<evidence type="ECO:0000313" key="11">
    <source>
        <dbReference type="Proteomes" id="UP000035159"/>
    </source>
</evidence>
<organism evidence="10 11">
    <name type="scientific">Kosmotoga pacifica</name>
    <dbReference type="NCBI Taxonomy" id="1330330"/>
    <lineage>
        <taxon>Bacteria</taxon>
        <taxon>Thermotogati</taxon>
        <taxon>Thermotogota</taxon>
        <taxon>Thermotogae</taxon>
        <taxon>Kosmotogales</taxon>
        <taxon>Kosmotogaceae</taxon>
        <taxon>Kosmotoga</taxon>
    </lineage>
</organism>
<dbReference type="UniPathway" id="UPA00621"/>
<evidence type="ECO:0000256" key="1">
    <source>
        <dbReference type="ARBA" id="ARBA00001947"/>
    </source>
</evidence>
<evidence type="ECO:0000256" key="8">
    <source>
        <dbReference type="ARBA" id="ARBA00023315"/>
    </source>
</evidence>
<dbReference type="InterPro" id="IPR008300">
    <property type="entry name" value="PTAC"/>
</dbReference>
<dbReference type="PANTHER" id="PTHR39453">
    <property type="entry name" value="PHOSPHATE PROPANOYLTRANSFERASE"/>
    <property type="match status" value="1"/>
</dbReference>
<evidence type="ECO:0000256" key="4">
    <source>
        <dbReference type="ARBA" id="ARBA00020837"/>
    </source>
</evidence>
<proteinExistence type="inferred from homology"/>
<accession>A0A0G2Z900</accession>
<comment type="cofactor">
    <cofactor evidence="1">
        <name>Zn(2+)</name>
        <dbReference type="ChEBI" id="CHEBI:29105"/>
    </cofactor>
</comment>
<evidence type="ECO:0000256" key="7">
    <source>
        <dbReference type="ARBA" id="ARBA00022833"/>
    </source>
</evidence>
<name>A0A0G2Z900_9BACT</name>
<dbReference type="EC" id="2.3.1.222" evidence="3 9"/>
<dbReference type="EMBL" id="CP011232">
    <property type="protein sequence ID" value="AKI98037.1"/>
    <property type="molecule type" value="Genomic_DNA"/>
</dbReference>
<keyword evidence="5 9" id="KW-0808">Transferase</keyword>
<dbReference type="PIRSF" id="PIRSF010130">
    <property type="entry name" value="PduL"/>
    <property type="match status" value="1"/>
</dbReference>
<dbReference type="GO" id="GO:0046872">
    <property type="term" value="F:metal ion binding"/>
    <property type="evidence" value="ECO:0007669"/>
    <property type="project" value="UniProtKB-KW"/>
</dbReference>
<protein>
    <recommendedName>
        <fullName evidence="4 9">Phosphate propanoyltransferase</fullName>
        <ecNumber evidence="3 9">2.3.1.222</ecNumber>
    </recommendedName>
</protein>
<dbReference type="GO" id="GO:0051144">
    <property type="term" value="P:1,2-propanediol catabolic process"/>
    <property type="evidence" value="ECO:0007669"/>
    <property type="project" value="UniProtKB-UniPathway"/>
</dbReference>
<evidence type="ECO:0000256" key="3">
    <source>
        <dbReference type="ARBA" id="ARBA00012206"/>
    </source>
</evidence>
<gene>
    <name evidence="10" type="ORF">IX53_09590</name>
</gene>
<comment type="pathway">
    <text evidence="9">Polyol metabolism; 1,2-propanediol degradation.</text>
</comment>
<dbReference type="OrthoDB" id="9784365at2"/>
<dbReference type="PANTHER" id="PTHR39453:SF1">
    <property type="entry name" value="PHOSPHATE PROPANOYLTRANSFERASE"/>
    <property type="match status" value="1"/>
</dbReference>
<evidence type="ECO:0000256" key="5">
    <source>
        <dbReference type="ARBA" id="ARBA00022679"/>
    </source>
</evidence>
<keyword evidence="7" id="KW-0862">Zinc</keyword>
<dbReference type="KEGG" id="kpf:IX53_09590"/>
<keyword evidence="6" id="KW-0479">Metal-binding</keyword>
<comment type="similarity">
    <text evidence="2 9">Belongs to the PduL family.</text>
</comment>
<evidence type="ECO:0000256" key="6">
    <source>
        <dbReference type="ARBA" id="ARBA00022723"/>
    </source>
</evidence>
<comment type="function">
    <text evidence="9">Involved in 1,2-propanediol (1,2-PD) degradation by catalyzing the conversion of propanoyl-CoA to propanoyl-phosphate.</text>
</comment>
<dbReference type="STRING" id="1330330.IX53_09590"/>
<dbReference type="Proteomes" id="UP000035159">
    <property type="component" value="Chromosome"/>
</dbReference>
<dbReference type="RefSeq" id="WP_047755172.1">
    <property type="nucleotide sequence ID" value="NZ_CAJUHA010000001.1"/>
</dbReference>
<dbReference type="Pfam" id="PF06130">
    <property type="entry name" value="PTAC"/>
    <property type="match status" value="1"/>
</dbReference>
<reference evidence="10 11" key="1">
    <citation type="submission" date="2015-04" db="EMBL/GenBank/DDBJ databases">
        <title>Complete Genome Sequence of Kosmotoga pacifica SLHLJ1.</title>
        <authorList>
            <person name="Jiang L.J."/>
            <person name="Shao Z.Z."/>
            <person name="Jebbar M."/>
        </authorList>
    </citation>
    <scope>NUCLEOTIDE SEQUENCE [LARGE SCALE GENOMIC DNA]</scope>
    <source>
        <strain evidence="10 11">SLHLJ1</strain>
    </source>
</reference>
<evidence type="ECO:0000256" key="9">
    <source>
        <dbReference type="PIRNR" id="PIRNR010130"/>
    </source>
</evidence>
<keyword evidence="8 9" id="KW-0012">Acyltransferase</keyword>